<reference evidence="2" key="1">
    <citation type="journal article" date="2014" name="Front. Microbiol.">
        <title>High frequency of phylogenetically diverse reductive dehalogenase-homologous genes in deep subseafloor sedimentary metagenomes.</title>
        <authorList>
            <person name="Kawai M."/>
            <person name="Futagami T."/>
            <person name="Toyoda A."/>
            <person name="Takaki Y."/>
            <person name="Nishi S."/>
            <person name="Hori S."/>
            <person name="Arai W."/>
            <person name="Tsubouchi T."/>
            <person name="Morono Y."/>
            <person name="Uchiyama I."/>
            <person name="Ito T."/>
            <person name="Fujiyama A."/>
            <person name="Inagaki F."/>
            <person name="Takami H."/>
        </authorList>
    </citation>
    <scope>NUCLEOTIDE SEQUENCE</scope>
    <source>
        <strain evidence="2">Expedition CK06-06</strain>
    </source>
</reference>
<organism evidence="2">
    <name type="scientific">marine sediment metagenome</name>
    <dbReference type="NCBI Taxonomy" id="412755"/>
    <lineage>
        <taxon>unclassified sequences</taxon>
        <taxon>metagenomes</taxon>
        <taxon>ecological metagenomes</taxon>
    </lineage>
</organism>
<dbReference type="AlphaFoldDB" id="X0SQ73"/>
<sequence>ASLKAQIPAIQATQKAEARRNKEWRGSTRERQAEFHQTLETIQQNQIEILRQLRRP</sequence>
<proteinExistence type="predicted"/>
<protein>
    <submittedName>
        <fullName evidence="2">Uncharacterized protein</fullName>
    </submittedName>
</protein>
<dbReference type="EMBL" id="BARS01003469">
    <property type="protein sequence ID" value="GAF83234.1"/>
    <property type="molecule type" value="Genomic_DNA"/>
</dbReference>
<evidence type="ECO:0000313" key="2">
    <source>
        <dbReference type="EMBL" id="GAF83234.1"/>
    </source>
</evidence>
<feature type="compositionally biased region" description="Basic and acidic residues" evidence="1">
    <location>
        <begin position="16"/>
        <end position="29"/>
    </location>
</feature>
<gene>
    <name evidence="2" type="ORF">S01H1_06725</name>
</gene>
<feature type="region of interest" description="Disordered" evidence="1">
    <location>
        <begin position="1"/>
        <end position="29"/>
    </location>
</feature>
<name>X0SQ73_9ZZZZ</name>
<evidence type="ECO:0000256" key="1">
    <source>
        <dbReference type="SAM" id="MobiDB-lite"/>
    </source>
</evidence>
<feature type="non-terminal residue" evidence="2">
    <location>
        <position position="1"/>
    </location>
</feature>
<comment type="caution">
    <text evidence="2">The sequence shown here is derived from an EMBL/GenBank/DDBJ whole genome shotgun (WGS) entry which is preliminary data.</text>
</comment>
<accession>X0SQ73</accession>